<organism evidence="2">
    <name type="scientific">Diabrotica virgifera virgifera</name>
    <name type="common">western corn rootworm</name>
    <dbReference type="NCBI Taxonomy" id="50390"/>
    <lineage>
        <taxon>Eukaryota</taxon>
        <taxon>Metazoa</taxon>
        <taxon>Ecdysozoa</taxon>
        <taxon>Arthropoda</taxon>
        <taxon>Hexapoda</taxon>
        <taxon>Insecta</taxon>
        <taxon>Pterygota</taxon>
        <taxon>Neoptera</taxon>
        <taxon>Endopterygota</taxon>
        <taxon>Coleoptera</taxon>
        <taxon>Polyphaga</taxon>
        <taxon>Cucujiformia</taxon>
        <taxon>Chrysomeloidea</taxon>
        <taxon>Chrysomelidae</taxon>
        <taxon>Galerucinae</taxon>
        <taxon>Diabroticina</taxon>
        <taxon>Diabroticites</taxon>
        <taxon>Diabrotica</taxon>
    </lineage>
</organism>
<dbReference type="AlphaFoldDB" id="A0A6P7GNR5"/>
<accession>A0A6P7GNR5</accession>
<name>A0A6P7GNR5_DIAVI</name>
<dbReference type="RefSeq" id="XP_028146828.1">
    <property type="nucleotide sequence ID" value="XM_028291027.1"/>
</dbReference>
<gene>
    <name evidence="2" type="primary">LOC114340293</name>
</gene>
<protein>
    <submittedName>
        <fullName evidence="2">Uncharacterized protein LOC114340293</fullName>
    </submittedName>
</protein>
<evidence type="ECO:0000256" key="1">
    <source>
        <dbReference type="SAM" id="MobiDB-lite"/>
    </source>
</evidence>
<dbReference type="SUPFAM" id="SSF50630">
    <property type="entry name" value="Acid proteases"/>
    <property type="match status" value="1"/>
</dbReference>
<dbReference type="Gene3D" id="2.40.70.10">
    <property type="entry name" value="Acid Proteases"/>
    <property type="match status" value="1"/>
</dbReference>
<feature type="compositionally biased region" description="Low complexity" evidence="1">
    <location>
        <begin position="12"/>
        <end position="25"/>
    </location>
</feature>
<sequence length="312" mass="36039">MSTNTRNSKPGFRNNFHNPRNPNQNFTFEELYNTEYESIDIDQNTQNTPDQEAYDDANEEHNKNFQDSLFQKSTDLIELNFSTNQRELPYIQIHEPPLKLLVDTGSSKSFLNPEKANFFYKNFICYEPFVVSAVFQSTKKDFCAEIPIFSEFHQEVKIKFHLFDFHRSFDGLLGLDNKKYPNAKLDFVNSQLTTPYSSIPITYYKSDLKIIFKQKLDPLSCSVAKIPVSQKSGCIFIPDQTIQKCVIPACLSNAIDGFALVEIFNRTQDEIFVTLDAPIDTVPFDENCHELFHADIVPADETENINIEDIYQ</sequence>
<dbReference type="InterPro" id="IPR021109">
    <property type="entry name" value="Peptidase_aspartic_dom_sf"/>
</dbReference>
<dbReference type="InParanoid" id="A0A6P7GNR5"/>
<reference evidence="2" key="1">
    <citation type="submission" date="2025-08" db="UniProtKB">
        <authorList>
            <consortium name="RefSeq"/>
        </authorList>
    </citation>
    <scope>IDENTIFICATION</scope>
    <source>
        <tissue evidence="2">Whole insect</tissue>
    </source>
</reference>
<evidence type="ECO:0000313" key="2">
    <source>
        <dbReference type="RefSeq" id="XP_028146828.1"/>
    </source>
</evidence>
<feature type="region of interest" description="Disordered" evidence="1">
    <location>
        <begin position="1"/>
        <end position="25"/>
    </location>
</feature>
<proteinExistence type="predicted"/>